<evidence type="ECO:0000313" key="1">
    <source>
        <dbReference type="EMBL" id="KAG8659728.1"/>
    </source>
</evidence>
<sequence length="72" mass="8118">MKAKRDSSSSSIGFRRGMSSGWRCGVHESVANIEPVDECLFCTCKNPMVEVSKMGLTVIYYYFGAMYSSFKR</sequence>
<organism evidence="1 2">
    <name type="scientific">Manihot esculenta</name>
    <name type="common">Cassava</name>
    <name type="synonym">Jatropha manihot</name>
    <dbReference type="NCBI Taxonomy" id="3983"/>
    <lineage>
        <taxon>Eukaryota</taxon>
        <taxon>Viridiplantae</taxon>
        <taxon>Streptophyta</taxon>
        <taxon>Embryophyta</taxon>
        <taxon>Tracheophyta</taxon>
        <taxon>Spermatophyta</taxon>
        <taxon>Magnoliopsida</taxon>
        <taxon>eudicotyledons</taxon>
        <taxon>Gunneridae</taxon>
        <taxon>Pentapetalae</taxon>
        <taxon>rosids</taxon>
        <taxon>fabids</taxon>
        <taxon>Malpighiales</taxon>
        <taxon>Euphorbiaceae</taxon>
        <taxon>Crotonoideae</taxon>
        <taxon>Manihoteae</taxon>
        <taxon>Manihot</taxon>
    </lineage>
</organism>
<accession>A0ACB7I464</accession>
<reference evidence="2" key="1">
    <citation type="journal article" date="2016" name="Nat. Biotechnol.">
        <title>Sequencing wild and cultivated cassava and related species reveals extensive interspecific hybridization and genetic diversity.</title>
        <authorList>
            <person name="Bredeson J.V."/>
            <person name="Lyons J.B."/>
            <person name="Prochnik S.E."/>
            <person name="Wu G.A."/>
            <person name="Ha C.M."/>
            <person name="Edsinger-Gonzales E."/>
            <person name="Grimwood J."/>
            <person name="Schmutz J."/>
            <person name="Rabbi I.Y."/>
            <person name="Egesi C."/>
            <person name="Nauluvula P."/>
            <person name="Lebot V."/>
            <person name="Ndunguru J."/>
            <person name="Mkamilo G."/>
            <person name="Bart R.S."/>
            <person name="Setter T.L."/>
            <person name="Gleadow R.M."/>
            <person name="Kulakow P."/>
            <person name="Ferguson M.E."/>
            <person name="Rounsley S."/>
            <person name="Rokhsar D.S."/>
        </authorList>
    </citation>
    <scope>NUCLEOTIDE SEQUENCE [LARGE SCALE GENOMIC DNA]</scope>
    <source>
        <strain evidence="2">cv. AM560-2</strain>
    </source>
</reference>
<protein>
    <submittedName>
        <fullName evidence="1">Uncharacterized protein</fullName>
    </submittedName>
</protein>
<comment type="caution">
    <text evidence="1">The sequence shown here is derived from an EMBL/GenBank/DDBJ whole genome shotgun (WGS) entry which is preliminary data.</text>
</comment>
<dbReference type="EMBL" id="CM004388">
    <property type="protein sequence ID" value="KAG8659728.1"/>
    <property type="molecule type" value="Genomic_DNA"/>
</dbReference>
<name>A0ACB7I464_MANES</name>
<gene>
    <name evidence="1" type="ORF">MANES_02G067900v8</name>
</gene>
<keyword evidence="2" id="KW-1185">Reference proteome</keyword>
<evidence type="ECO:0000313" key="2">
    <source>
        <dbReference type="Proteomes" id="UP000091857"/>
    </source>
</evidence>
<proteinExistence type="predicted"/>
<dbReference type="Proteomes" id="UP000091857">
    <property type="component" value="Chromosome 2"/>
</dbReference>